<dbReference type="CDD" id="cd00063">
    <property type="entry name" value="FN3"/>
    <property type="match status" value="1"/>
</dbReference>
<dbReference type="GO" id="GO:0005975">
    <property type="term" value="P:carbohydrate metabolic process"/>
    <property type="evidence" value="ECO:0007669"/>
    <property type="project" value="UniProtKB-ARBA"/>
</dbReference>
<organism evidence="5 6">
    <name type="scientific">Paraconexibacter algicola</name>
    <dbReference type="NCBI Taxonomy" id="2133960"/>
    <lineage>
        <taxon>Bacteria</taxon>
        <taxon>Bacillati</taxon>
        <taxon>Actinomycetota</taxon>
        <taxon>Thermoleophilia</taxon>
        <taxon>Solirubrobacterales</taxon>
        <taxon>Paraconexibacteraceae</taxon>
        <taxon>Paraconexibacter</taxon>
    </lineage>
</organism>
<keyword evidence="6" id="KW-1185">Reference proteome</keyword>
<dbReference type="OrthoDB" id="6305173at2"/>
<dbReference type="GO" id="GO:0016798">
    <property type="term" value="F:hydrolase activity, acting on glycosyl bonds"/>
    <property type="evidence" value="ECO:0007669"/>
    <property type="project" value="UniProtKB-KW"/>
</dbReference>
<gene>
    <name evidence="5" type="ORF">C7Y72_02315</name>
</gene>
<reference evidence="5 6" key="1">
    <citation type="submission" date="2018-03" db="EMBL/GenBank/DDBJ databases">
        <title>Aquarubrobacter algicola gen. nov., sp. nov., a novel actinobacterium isolated from shallow eutrophic lake during the end of cyanobacterial harmful algal blooms.</title>
        <authorList>
            <person name="Chun S.J."/>
        </authorList>
    </citation>
    <scope>NUCLEOTIDE SEQUENCE [LARGE SCALE GENOMIC DNA]</scope>
    <source>
        <strain evidence="5 6">Seoho-28</strain>
    </source>
</reference>
<name>A0A2T4UH50_9ACTN</name>
<dbReference type="SUPFAM" id="SSF49265">
    <property type="entry name" value="Fibronectin type III"/>
    <property type="match status" value="1"/>
</dbReference>
<feature type="chain" id="PRO_5015612551" description="Fibronectin type-III domain-containing protein" evidence="3">
    <location>
        <begin position="31"/>
        <end position="614"/>
    </location>
</feature>
<dbReference type="Proteomes" id="UP000240739">
    <property type="component" value="Unassembled WGS sequence"/>
</dbReference>
<sequence length="614" mass="62482">MFSNQLRAPRVAVVIAAGMLPLLATPAADAAPRTGSLKLEIRTPSGVPATATLRAGARRVVAAKADRGTVLRRTLKLRAATYTVDAAVLQHDGRLYGPAASPARVRIRARRSAKLTLRYVLLPTASALTPSEISPTTLSFSWSGPAGASYVVRRAPGFDAPATPSAGTAVAVVGSAASDTGLTPGSQYSYSVFTVTGGRTLGPATLTVGTAPAPGNAVPAFVAATGTEILESRDLTAARELSDGVGVQLAAGEAAPTIGSHLVVPAKGAIDLPFVGRVAGVAQDGTVKLVPASLPEAYDYVNIDIPGFAQAAVPAKPASRASARAKKMSSCKLAAGSDLGIESKLGLDGRFRYEFAKRKIRFTNVEVPVGVTLDVRGVVTSETRAYAEVKASLACSAELASIKTQISPPPVPLAMTFTPKVQLDASGSLRYSGGGVKTATGFEVSGRFPGDARARPVLEREYLAPEGAELSGSLRARLGGELLIGPGGAAPGASLVAGVKGSLFPLDATVSPVYPVGDPRAANCVKVEAKGSGALGLSAEATLGPFSASADLTLLDGSFEYFERPFPQDCDKKPAPATPADPGTSVPPPTGGGGSQLPDCDCGPPPGFRRTSVI</sequence>
<dbReference type="InterPro" id="IPR036116">
    <property type="entry name" value="FN3_sf"/>
</dbReference>
<evidence type="ECO:0000313" key="5">
    <source>
        <dbReference type="EMBL" id="PTL58574.1"/>
    </source>
</evidence>
<evidence type="ECO:0000256" key="1">
    <source>
        <dbReference type="ARBA" id="ARBA00023295"/>
    </source>
</evidence>
<keyword evidence="1" id="KW-0378">Hydrolase</keyword>
<protein>
    <recommendedName>
        <fullName evidence="4">Fibronectin type-III domain-containing protein</fullName>
    </recommendedName>
</protein>
<evidence type="ECO:0000313" key="6">
    <source>
        <dbReference type="Proteomes" id="UP000240739"/>
    </source>
</evidence>
<accession>A0A2T4UH50</accession>
<evidence type="ECO:0000256" key="3">
    <source>
        <dbReference type="SAM" id="SignalP"/>
    </source>
</evidence>
<feature type="signal peptide" evidence="3">
    <location>
        <begin position="1"/>
        <end position="30"/>
    </location>
</feature>
<dbReference type="SMART" id="SM00060">
    <property type="entry name" value="FN3"/>
    <property type="match status" value="1"/>
</dbReference>
<dbReference type="Gene3D" id="2.60.40.10">
    <property type="entry name" value="Immunoglobulins"/>
    <property type="match status" value="1"/>
</dbReference>
<comment type="caution">
    <text evidence="5">The sequence shown here is derived from an EMBL/GenBank/DDBJ whole genome shotgun (WGS) entry which is preliminary data.</text>
</comment>
<evidence type="ECO:0000256" key="2">
    <source>
        <dbReference type="SAM" id="MobiDB-lite"/>
    </source>
</evidence>
<dbReference type="AlphaFoldDB" id="A0A2T4UH50"/>
<feature type="region of interest" description="Disordered" evidence="2">
    <location>
        <begin position="566"/>
        <end position="614"/>
    </location>
</feature>
<dbReference type="EMBL" id="PYYB01000001">
    <property type="protein sequence ID" value="PTL58574.1"/>
    <property type="molecule type" value="Genomic_DNA"/>
</dbReference>
<dbReference type="InterPro" id="IPR003961">
    <property type="entry name" value="FN3_dom"/>
</dbReference>
<dbReference type="PROSITE" id="PS50853">
    <property type="entry name" value="FN3"/>
    <property type="match status" value="1"/>
</dbReference>
<keyword evidence="1" id="KW-0326">Glycosidase</keyword>
<proteinExistence type="predicted"/>
<dbReference type="InterPro" id="IPR013783">
    <property type="entry name" value="Ig-like_fold"/>
</dbReference>
<feature type="domain" description="Fibronectin type-III" evidence="4">
    <location>
        <begin position="124"/>
        <end position="216"/>
    </location>
</feature>
<evidence type="ECO:0000259" key="4">
    <source>
        <dbReference type="PROSITE" id="PS50853"/>
    </source>
</evidence>
<keyword evidence="3" id="KW-0732">Signal</keyword>
<dbReference type="RefSeq" id="WP_107567012.1">
    <property type="nucleotide sequence ID" value="NZ_PYYB01000001.1"/>
</dbReference>